<dbReference type="Gene3D" id="3.40.50.720">
    <property type="entry name" value="NAD(P)-binding Rossmann-like Domain"/>
    <property type="match status" value="1"/>
</dbReference>
<evidence type="ECO:0000313" key="2">
    <source>
        <dbReference type="EMBL" id="WIX98354.1"/>
    </source>
</evidence>
<dbReference type="AlphaFoldDB" id="A0A9Y2JH15"/>
<dbReference type="Pfam" id="PF13460">
    <property type="entry name" value="NAD_binding_10"/>
    <property type="match status" value="1"/>
</dbReference>
<evidence type="ECO:0000259" key="1">
    <source>
        <dbReference type="Pfam" id="PF13460"/>
    </source>
</evidence>
<dbReference type="EMBL" id="CP127295">
    <property type="protein sequence ID" value="WIX98354.1"/>
    <property type="molecule type" value="Genomic_DNA"/>
</dbReference>
<sequence>MSERNNHATVAVTGVTGALGGRIAARLAGHGVPQLLVGRSPDRIPELPGAQRRGPAAYADAPDMRKALDGASTLVLVSGHRTGRRLEEHATAVEAAVEVGVDRVLYVSLVGAAPTATYLNARDQWLTEQFLAGSGIRHTVLRAGFYTSTPAALADEEFVVSGPASTGRAAFVTHDDIADAITAVALDQGPRSEHDGATLEITGPEALTLEEAVTRIAAATGRPYRYETETLEQAFARRWRLGMRGDQIETWISWFQAIEKGEVSLVTDVVPRLTGSPATPISDAAWWPAPKTARGTR</sequence>
<dbReference type="SUPFAM" id="SSF51735">
    <property type="entry name" value="NAD(P)-binding Rossmann-fold domains"/>
    <property type="match status" value="1"/>
</dbReference>
<dbReference type="InterPro" id="IPR052718">
    <property type="entry name" value="NmrA-type_oxidoreductase"/>
</dbReference>
<reference evidence="2 3" key="1">
    <citation type="submission" date="2023-06" db="EMBL/GenBank/DDBJ databases">
        <authorList>
            <person name="Oyuntsetseg B."/>
            <person name="Kim S.B."/>
        </authorList>
    </citation>
    <scope>NUCLEOTIDE SEQUENCE [LARGE SCALE GENOMIC DNA]</scope>
    <source>
        <strain evidence="2 3">4-36</strain>
    </source>
</reference>
<dbReference type="Proteomes" id="UP001239397">
    <property type="component" value="Chromosome"/>
</dbReference>
<dbReference type="RefSeq" id="WP_285994839.1">
    <property type="nucleotide sequence ID" value="NZ_CP127295.1"/>
</dbReference>
<feature type="domain" description="NAD(P)-binding" evidence="1">
    <location>
        <begin position="14"/>
        <end position="186"/>
    </location>
</feature>
<gene>
    <name evidence="2" type="ORF">QRX60_30340</name>
</gene>
<dbReference type="PANTHER" id="PTHR47129">
    <property type="entry name" value="QUINONE OXIDOREDUCTASE 2"/>
    <property type="match status" value="1"/>
</dbReference>
<evidence type="ECO:0000313" key="3">
    <source>
        <dbReference type="Proteomes" id="UP001239397"/>
    </source>
</evidence>
<dbReference type="KEGG" id="amog:QRX60_30340"/>
<dbReference type="PANTHER" id="PTHR47129:SF1">
    <property type="entry name" value="NMRA-LIKE DOMAIN-CONTAINING PROTEIN"/>
    <property type="match status" value="1"/>
</dbReference>
<organism evidence="2 3">
    <name type="scientific">Amycolatopsis mongoliensis</name>
    <dbReference type="NCBI Taxonomy" id="715475"/>
    <lineage>
        <taxon>Bacteria</taxon>
        <taxon>Bacillati</taxon>
        <taxon>Actinomycetota</taxon>
        <taxon>Actinomycetes</taxon>
        <taxon>Pseudonocardiales</taxon>
        <taxon>Pseudonocardiaceae</taxon>
        <taxon>Amycolatopsis</taxon>
    </lineage>
</organism>
<proteinExistence type="predicted"/>
<dbReference type="Gene3D" id="3.90.25.10">
    <property type="entry name" value="UDP-galactose 4-epimerase, domain 1"/>
    <property type="match status" value="1"/>
</dbReference>
<dbReference type="InterPro" id="IPR016040">
    <property type="entry name" value="NAD(P)-bd_dom"/>
</dbReference>
<dbReference type="InterPro" id="IPR036291">
    <property type="entry name" value="NAD(P)-bd_dom_sf"/>
</dbReference>
<keyword evidence="3" id="KW-1185">Reference proteome</keyword>
<accession>A0A9Y2JH15</accession>
<name>A0A9Y2JH15_9PSEU</name>
<protein>
    <submittedName>
        <fullName evidence="2">NAD(P)H-binding protein</fullName>
    </submittedName>
</protein>